<dbReference type="Proteomes" id="UP000275480">
    <property type="component" value="Unassembled WGS sequence"/>
</dbReference>
<keyword evidence="2" id="KW-0378">Hydrolase</keyword>
<gene>
    <name evidence="4" type="ORF">CA14_008428</name>
</gene>
<evidence type="ECO:0000313" key="4">
    <source>
        <dbReference type="EMBL" id="RMZ48269.1"/>
    </source>
</evidence>
<proteinExistence type="predicted"/>
<feature type="short sequence motif" description="DGA/G" evidence="2">
    <location>
        <begin position="681"/>
        <end position="683"/>
    </location>
</feature>
<feature type="active site" description="Nucleophile" evidence="2">
    <location>
        <position position="503"/>
    </location>
</feature>
<feature type="short sequence motif" description="GXGXXG" evidence="2">
    <location>
        <begin position="467"/>
        <end position="472"/>
    </location>
</feature>
<dbReference type="GO" id="GO:0046486">
    <property type="term" value="P:glycerolipid metabolic process"/>
    <property type="evidence" value="ECO:0007669"/>
    <property type="project" value="UniProtKB-ARBA"/>
</dbReference>
<dbReference type="AlphaFoldDB" id="A0AB74CN97"/>
<dbReference type="InterPro" id="IPR016035">
    <property type="entry name" value="Acyl_Trfase/lysoPLipase"/>
</dbReference>
<dbReference type="GO" id="GO:0047499">
    <property type="term" value="F:calcium-independent phospholipase A2 activity"/>
    <property type="evidence" value="ECO:0007669"/>
    <property type="project" value="TreeGrafter"/>
</dbReference>
<dbReference type="PROSITE" id="PS51635">
    <property type="entry name" value="PNPLA"/>
    <property type="match status" value="1"/>
</dbReference>
<dbReference type="Pfam" id="PF01734">
    <property type="entry name" value="Patatin"/>
    <property type="match status" value="1"/>
</dbReference>
<feature type="short sequence motif" description="GXSXG" evidence="2">
    <location>
        <begin position="501"/>
        <end position="505"/>
    </location>
</feature>
<dbReference type="EMBL" id="QQZZ01000019">
    <property type="protein sequence ID" value="RMZ48269.1"/>
    <property type="molecule type" value="Genomic_DNA"/>
</dbReference>
<dbReference type="CDD" id="cd07199">
    <property type="entry name" value="Pat17_PNPLA8_PNPLA9_like"/>
    <property type="match status" value="1"/>
</dbReference>
<dbReference type="GO" id="GO:0019369">
    <property type="term" value="P:arachidonate metabolic process"/>
    <property type="evidence" value="ECO:0007669"/>
    <property type="project" value="TreeGrafter"/>
</dbReference>
<feature type="domain" description="PNPLA" evidence="3">
    <location>
        <begin position="463"/>
        <end position="694"/>
    </location>
</feature>
<feature type="active site" description="Proton acceptor" evidence="2">
    <location>
        <position position="681"/>
    </location>
</feature>
<keyword evidence="2" id="KW-0442">Lipid degradation</keyword>
<dbReference type="Gene3D" id="3.40.1090.10">
    <property type="entry name" value="Cytosolic phospholipase A2 catalytic domain"/>
    <property type="match status" value="1"/>
</dbReference>
<sequence>MRPKTDTSWLDVGVGENGSYVIRDYGRLDEVVSELTQPRQQYPFLSVFLGGKNKDIALQAIFPQNNIRRTQPSSRIGLRYDITSSNSESPILFADGNVTPTKGVLGAMPGVHDYPITWPISSTDNASRLVYARLIFLFADLVCLFADDFPDLMSVAHFLVDCVSMRSASPMPVAVRPRVLVVLMGNPDRSERNGPLQQFYQQLYEADSTHLSECFSHINVVYLDPIQSDSLRYDSVRTWIHNQRENIQIVRQENWSQVNAVQLRALFTSAIRNLVSQNQAFFDFVKASREWNPVGAGLSDHVAHFLEVGHREECKFEILLSSLVSALILDHCLPGMMLMDPHAVFQTLYHDPVLRAFRHRQAPRFSKSVPELVSLIEQEFVTQYHLYASGEQSSIEYRRQHLLSTNHELCRVQSDKICLYCLLFGNAAPDAEYRFSMVGCLLCNSRAVTTIDVLPPTMNPTVLAIDGGGVRGGIPLEYLLLIQESLGPECKLADLVDLAVGSSSGGLIVLGLVAMGWDVSTCSKKFDLLARRIFRERRQPAISWLLRLILRRDSLLGDIPKWLSWFFHDSCYDARLFDDCLQEAFGGDRRIFEPVKDKLSARWRSGAKFGVVATSIARETKSFVFGNFNAVNWFDLNHGYELFRANKRNNEPLLWEAARATAAAPFYFSTAQLRDIGSFQDGGLQDNFAAGIAARISRRIWPSRVGIARLVSMGTGEAASRPDQTPHFRHVFRDSFLRRGFDAFMSNLDTKAKWLQMVDQLDCTVRADYLRMDVSLGGMPCTLDNAEIMDDYRNLVILQPGSARLAKEAAIGLLVARFFFTLDGDFEKPVIGLDLWYHGTIRCKGPAMAVVEALRRLSLENVDFVTDSETLGAFGGVQDICPACGRYSKTVSFTLRHPGEIMNIYMRVNQHKQWRISGFPASMSSFAEKQYLYDQFGRLDHGRPATTPCNTCNAAADSFRGKRRKRTSATSTEERRNKRVCIAGDVAD</sequence>
<evidence type="ECO:0000256" key="1">
    <source>
        <dbReference type="ARBA" id="ARBA00023098"/>
    </source>
</evidence>
<protein>
    <submittedName>
        <fullName evidence="4">Patatin-like phospholipase</fullName>
    </submittedName>
</protein>
<accession>A0AB74CN97</accession>
<name>A0AB74CN97_ASPFL</name>
<dbReference type="GO" id="GO:0016020">
    <property type="term" value="C:membrane"/>
    <property type="evidence" value="ECO:0007669"/>
    <property type="project" value="TreeGrafter"/>
</dbReference>
<comment type="caution">
    <text evidence="4">The sequence shown here is derived from an EMBL/GenBank/DDBJ whole genome shotgun (WGS) entry which is preliminary data.</text>
</comment>
<dbReference type="SUPFAM" id="SSF52151">
    <property type="entry name" value="FabD/lysophospholipase-like"/>
    <property type="match status" value="1"/>
</dbReference>
<reference evidence="4 5" key="1">
    <citation type="submission" date="2018-07" db="EMBL/GenBank/DDBJ databases">
        <title>Identification of spontaneous genetic mutation associated with occurrence of a yellow conidial color mutant of Aspergillus flavus.</title>
        <authorList>
            <person name="Chang P.-K."/>
            <person name="Mack B.M."/>
            <person name="Scharfenstein L."/>
            <person name="Gilbert M.K."/>
        </authorList>
    </citation>
    <scope>NUCLEOTIDE SEQUENCE [LARGE SCALE GENOMIC DNA]</scope>
    <source>
        <strain evidence="4 5">CA14</strain>
    </source>
</reference>
<evidence type="ECO:0000256" key="2">
    <source>
        <dbReference type="PROSITE-ProRule" id="PRU01161"/>
    </source>
</evidence>
<dbReference type="PANTHER" id="PTHR24185:SF8">
    <property type="entry name" value="PNPLA DOMAIN-CONTAINING PROTEIN"/>
    <property type="match status" value="1"/>
</dbReference>
<dbReference type="PANTHER" id="PTHR24185">
    <property type="entry name" value="CALCIUM-INDEPENDENT PHOSPHOLIPASE A2-GAMMA"/>
    <property type="match status" value="1"/>
</dbReference>
<dbReference type="InterPro" id="IPR002641">
    <property type="entry name" value="PNPLA_dom"/>
</dbReference>
<dbReference type="GO" id="GO:0016042">
    <property type="term" value="P:lipid catabolic process"/>
    <property type="evidence" value="ECO:0007669"/>
    <property type="project" value="UniProtKB-UniRule"/>
</dbReference>
<evidence type="ECO:0000313" key="5">
    <source>
        <dbReference type="Proteomes" id="UP000275480"/>
    </source>
</evidence>
<organism evidence="4 5">
    <name type="scientific">Aspergillus flavus</name>
    <dbReference type="NCBI Taxonomy" id="5059"/>
    <lineage>
        <taxon>Eukaryota</taxon>
        <taxon>Fungi</taxon>
        <taxon>Dikarya</taxon>
        <taxon>Ascomycota</taxon>
        <taxon>Pezizomycotina</taxon>
        <taxon>Eurotiomycetes</taxon>
        <taxon>Eurotiomycetidae</taxon>
        <taxon>Eurotiales</taxon>
        <taxon>Aspergillaceae</taxon>
        <taxon>Aspergillus</taxon>
        <taxon>Aspergillus subgen. Circumdati</taxon>
    </lineage>
</organism>
<evidence type="ECO:0000259" key="3">
    <source>
        <dbReference type="PROSITE" id="PS51635"/>
    </source>
</evidence>
<keyword evidence="1 2" id="KW-0443">Lipid metabolism</keyword>